<name>A0A183U062_TOXCA</name>
<accession>A0A183U062</accession>
<protein>
    <submittedName>
        <fullName evidence="3">Peptidase A2 domain-containing protein</fullName>
    </submittedName>
</protein>
<reference evidence="1 2" key="2">
    <citation type="submission" date="2018-11" db="EMBL/GenBank/DDBJ databases">
        <authorList>
            <consortium name="Pathogen Informatics"/>
        </authorList>
    </citation>
    <scope>NUCLEOTIDE SEQUENCE [LARGE SCALE GENOMIC DNA]</scope>
</reference>
<dbReference type="Proteomes" id="UP000050794">
    <property type="component" value="Unassembled WGS sequence"/>
</dbReference>
<organism evidence="2 3">
    <name type="scientific">Toxocara canis</name>
    <name type="common">Canine roundworm</name>
    <dbReference type="NCBI Taxonomy" id="6265"/>
    <lineage>
        <taxon>Eukaryota</taxon>
        <taxon>Metazoa</taxon>
        <taxon>Ecdysozoa</taxon>
        <taxon>Nematoda</taxon>
        <taxon>Chromadorea</taxon>
        <taxon>Rhabditida</taxon>
        <taxon>Spirurina</taxon>
        <taxon>Ascaridomorpha</taxon>
        <taxon>Ascaridoidea</taxon>
        <taxon>Toxocaridae</taxon>
        <taxon>Toxocara</taxon>
    </lineage>
</organism>
<reference evidence="3" key="1">
    <citation type="submission" date="2016-06" db="UniProtKB">
        <authorList>
            <consortium name="WormBaseParasite"/>
        </authorList>
    </citation>
    <scope>IDENTIFICATION</scope>
</reference>
<evidence type="ECO:0000313" key="1">
    <source>
        <dbReference type="EMBL" id="VDM26989.1"/>
    </source>
</evidence>
<dbReference type="WBParaSite" id="TCNE_0000188201-mRNA-1">
    <property type="protein sequence ID" value="TCNE_0000188201-mRNA-1"/>
    <property type="gene ID" value="TCNE_0000188201"/>
</dbReference>
<gene>
    <name evidence="1" type="ORF">TCNE_LOCUS1882</name>
</gene>
<dbReference type="AlphaFoldDB" id="A0A183U062"/>
<proteinExistence type="predicted"/>
<keyword evidence="2" id="KW-1185">Reference proteome</keyword>
<evidence type="ECO:0000313" key="3">
    <source>
        <dbReference type="WBParaSite" id="TCNE_0000188201-mRNA-1"/>
    </source>
</evidence>
<evidence type="ECO:0000313" key="2">
    <source>
        <dbReference type="Proteomes" id="UP000050794"/>
    </source>
</evidence>
<sequence length="115" mass="13103">MSRRSVAFTGRTKSTAQTQLNTEADITLLSVVGYTKINRPKLVTPFVKLKSADNKDIKVRGYFQCNFSIDGRKGRGNYHDADTQSQHRLHWMAQNKPLFRCVTEDTTNIPLSLRT</sequence>
<dbReference type="EMBL" id="UYWY01001615">
    <property type="protein sequence ID" value="VDM26989.1"/>
    <property type="molecule type" value="Genomic_DNA"/>
</dbReference>